<gene>
    <name evidence="1" type="ORF">HNQ39_003018</name>
</gene>
<dbReference type="SUPFAM" id="SSF50965">
    <property type="entry name" value="Galactose oxidase, central domain"/>
    <property type="match status" value="1"/>
</dbReference>
<dbReference type="AlphaFoldDB" id="A0A7W9W837"/>
<proteinExistence type="predicted"/>
<keyword evidence="2" id="KW-1185">Reference proteome</keyword>
<accession>A0A7W9W837</accession>
<dbReference type="InterPro" id="IPR011043">
    <property type="entry name" value="Gal_Oxase/kelch_b-propeller"/>
</dbReference>
<dbReference type="RefSeq" id="WP_184197644.1">
    <property type="nucleotide sequence ID" value="NZ_JACHGW010000002.1"/>
</dbReference>
<dbReference type="Gene3D" id="2.130.10.10">
    <property type="entry name" value="YVTN repeat-like/Quinoprotein amine dehydrogenase"/>
    <property type="match status" value="1"/>
</dbReference>
<protein>
    <submittedName>
        <fullName evidence="1">Uncharacterized protein</fullName>
    </submittedName>
</protein>
<organism evidence="1 2">
    <name type="scientific">Armatimonas rosea</name>
    <dbReference type="NCBI Taxonomy" id="685828"/>
    <lineage>
        <taxon>Bacteria</taxon>
        <taxon>Bacillati</taxon>
        <taxon>Armatimonadota</taxon>
        <taxon>Armatimonadia</taxon>
        <taxon>Armatimonadales</taxon>
        <taxon>Armatimonadaceae</taxon>
        <taxon>Armatimonas</taxon>
    </lineage>
</organism>
<dbReference type="InterPro" id="IPR015943">
    <property type="entry name" value="WD40/YVTN_repeat-like_dom_sf"/>
</dbReference>
<dbReference type="EMBL" id="JACHGW010000002">
    <property type="protein sequence ID" value="MBB6051227.1"/>
    <property type="molecule type" value="Genomic_DNA"/>
</dbReference>
<sequence length="1049" mass="114598">MQRKTFLALTTGGLLAALLGEARAQEAVPRRQKRFTPTKPLEAFSSRPPFPYALVEERPGLQLYSPRFNEIIGVVPGEAVEWVATPVQVKRVDRKRNDVRLYDQDDGLMPGTILGLVGEGDEAYVLVKGADNALALCAFDPTKDRFESFPLEGTAKLRPTGGQRSRPQLVLGQDTVAFIPELISPRLTGVPPFFTFDRRTRKLENGSWSQELLRSLDPLMIAFAAVVGGTLWLGTQVGVLGVPLPAQGAAASWPRSGPLLYVRCGAALPDGAFVLLTYDPLRERTPTLLRLDPKTGQTSTVSWGSFALMPNGEIPLLMPDGAGGVWQIGGMIPGDTTAFSTGPSVHRLKSLSATTWEKVSWSDAGPNRPVLPGVRITLAQEETLPTPVAAALVCYLLDIQYRMMALGHRIDQDMWLRQRFWRWCSPEPPAQVPPELVQGGMLTLQRLGITDTKDPAKTWLGEVGGFALAPKRELDPREGAPRLPVGLLSEQRIETPGAQHFPVEVSRTRSAISVGKFLRGKEALVITQTERNLLRLTKEGPVAVLPAASRVPRMPFQGGVSAGSSGTCFVWSQRGDQQVLLRWDESKQALVETVIPLRQTTIFELGGTKQGLWMRGASTATTQVLSFLAIAPDGSAMGTWETLTLELPAKAQCIGFGATAVWFQSFLPTGKFAVHAWDTEKRCWSSVEGLSGLVMTSGANFQTVESPDGASWLFLGGAEPGLLRYDPAKSTLELASAANTVLKPPKNGVVIAATREAVWVAGFPGYWRYDQAKRSWSKPEQAQGGLPFDSVSQGMPYSSIPDNEGGWWVGANQALWRFDPVRGSWQEQTLAVSPELGVVMPSLVTDDTVWGMAGALVARLDRKTGKARTYGKESGVVLPRMAMNLASESLQTAGGRLWMLAQPSLIYFDAKEDRFLPVDFPEEKNPVNPRRFTAIVSDPWRPQGVIVLVTTGPACKLYRGEGGKFDPTPLPQPPELGMYFHLAVLGRFLYVGAMEGLWRIDASGRWERVVAGMRSTRFFRDREQPDVLWALGASTFRFGPDPIVRIGPG</sequence>
<dbReference type="Proteomes" id="UP000520814">
    <property type="component" value="Unassembled WGS sequence"/>
</dbReference>
<name>A0A7W9W837_ARMRO</name>
<evidence type="ECO:0000313" key="2">
    <source>
        <dbReference type="Proteomes" id="UP000520814"/>
    </source>
</evidence>
<reference evidence="1 2" key="1">
    <citation type="submission" date="2020-08" db="EMBL/GenBank/DDBJ databases">
        <title>Genomic Encyclopedia of Type Strains, Phase IV (KMG-IV): sequencing the most valuable type-strain genomes for metagenomic binning, comparative biology and taxonomic classification.</title>
        <authorList>
            <person name="Goeker M."/>
        </authorList>
    </citation>
    <scope>NUCLEOTIDE SEQUENCE [LARGE SCALE GENOMIC DNA]</scope>
    <source>
        <strain evidence="1 2">DSM 23562</strain>
    </source>
</reference>
<comment type="caution">
    <text evidence="1">The sequence shown here is derived from an EMBL/GenBank/DDBJ whole genome shotgun (WGS) entry which is preliminary data.</text>
</comment>
<evidence type="ECO:0000313" key="1">
    <source>
        <dbReference type="EMBL" id="MBB6051227.1"/>
    </source>
</evidence>